<dbReference type="RefSeq" id="WP_304378814.1">
    <property type="nucleotide sequence ID" value="NZ_JAUOZU010000023.1"/>
</dbReference>
<reference evidence="2" key="1">
    <citation type="journal article" date="2015" name="Int. J. Syst. Evol. Microbiol.">
        <title>Rhizobium alvei sp. nov., isolated from a freshwater river.</title>
        <authorList>
            <person name="Sheu S.Y."/>
            <person name="Huang H.W."/>
            <person name="Young C.C."/>
            <person name="Chen W.M."/>
        </authorList>
    </citation>
    <scope>NUCLEOTIDE SEQUENCE</scope>
    <source>
        <strain evidence="2">TNR-22</strain>
    </source>
</reference>
<dbReference type="InterPro" id="IPR018720">
    <property type="entry name" value="DUF2249"/>
</dbReference>
<feature type="domain" description="DUF2249" evidence="1">
    <location>
        <begin position="9"/>
        <end position="78"/>
    </location>
</feature>
<evidence type="ECO:0000313" key="2">
    <source>
        <dbReference type="EMBL" id="MDO6966885.1"/>
    </source>
</evidence>
<proteinExistence type="predicted"/>
<accession>A0ABT8YTM1</accession>
<protein>
    <submittedName>
        <fullName evidence="2">DUF2249 domain-containing protein</fullName>
    </submittedName>
</protein>
<dbReference type="Pfam" id="PF10006">
    <property type="entry name" value="DUF2249"/>
    <property type="match status" value="1"/>
</dbReference>
<organism evidence="2 3">
    <name type="scientific">Rhizobium alvei</name>
    <dbReference type="NCBI Taxonomy" id="1132659"/>
    <lineage>
        <taxon>Bacteria</taxon>
        <taxon>Pseudomonadati</taxon>
        <taxon>Pseudomonadota</taxon>
        <taxon>Alphaproteobacteria</taxon>
        <taxon>Hyphomicrobiales</taxon>
        <taxon>Rhizobiaceae</taxon>
        <taxon>Rhizobium/Agrobacterium group</taxon>
        <taxon>Rhizobium</taxon>
    </lineage>
</organism>
<keyword evidence="3" id="KW-1185">Reference proteome</keyword>
<evidence type="ECO:0000259" key="1">
    <source>
        <dbReference type="Pfam" id="PF10006"/>
    </source>
</evidence>
<sequence length="90" mass="10295">MLNLEETREVDVRLIPPNQRHPTIFGMLTALAPGAAMHVTSDHDPRPLHYQIETRWPDEFLWVYLANGPEVWKVQIRRADSAGCDCCCGH</sequence>
<dbReference type="Proteomes" id="UP001174932">
    <property type="component" value="Unassembled WGS sequence"/>
</dbReference>
<dbReference type="EMBL" id="JAUOZU010000023">
    <property type="protein sequence ID" value="MDO6966885.1"/>
    <property type="molecule type" value="Genomic_DNA"/>
</dbReference>
<gene>
    <name evidence="2" type="ORF">Q4481_23265</name>
</gene>
<reference evidence="2" key="2">
    <citation type="submission" date="2023-07" db="EMBL/GenBank/DDBJ databases">
        <authorList>
            <person name="Shen H."/>
        </authorList>
    </citation>
    <scope>NUCLEOTIDE SEQUENCE</scope>
    <source>
        <strain evidence="2">TNR-22</strain>
    </source>
</reference>
<name>A0ABT8YTM1_9HYPH</name>
<comment type="caution">
    <text evidence="2">The sequence shown here is derived from an EMBL/GenBank/DDBJ whole genome shotgun (WGS) entry which is preliminary data.</text>
</comment>
<evidence type="ECO:0000313" key="3">
    <source>
        <dbReference type="Proteomes" id="UP001174932"/>
    </source>
</evidence>